<dbReference type="AlphaFoldDB" id="X0TUR5"/>
<accession>X0TUR5</accession>
<comment type="caution">
    <text evidence="1">The sequence shown here is derived from an EMBL/GenBank/DDBJ whole genome shotgun (WGS) entry which is preliminary data.</text>
</comment>
<name>X0TUR5_9ZZZZ</name>
<sequence>MASINEELQDRAIRHLMFLTRLQTQEANQILSFVDRKIIPDITDRLSARMTRITGRGFDPGPVTTTRLDDMLKRFRLINKKNFREMQRRVTASALDTARQEAQWQAGVINSVLKVNADFDFPSVTQLRNAVLQRPFGGQKMG</sequence>
<proteinExistence type="predicted"/>
<reference evidence="1" key="1">
    <citation type="journal article" date="2014" name="Front. Microbiol.">
        <title>High frequency of phylogenetically diverse reductive dehalogenase-homologous genes in deep subseafloor sedimentary metagenomes.</title>
        <authorList>
            <person name="Kawai M."/>
            <person name="Futagami T."/>
            <person name="Toyoda A."/>
            <person name="Takaki Y."/>
            <person name="Nishi S."/>
            <person name="Hori S."/>
            <person name="Arai W."/>
            <person name="Tsubouchi T."/>
            <person name="Morono Y."/>
            <person name="Uchiyama I."/>
            <person name="Ito T."/>
            <person name="Fujiyama A."/>
            <person name="Inagaki F."/>
            <person name="Takami H."/>
        </authorList>
    </citation>
    <scope>NUCLEOTIDE SEQUENCE</scope>
    <source>
        <strain evidence="1">Expedition CK06-06</strain>
    </source>
</reference>
<feature type="non-terminal residue" evidence="1">
    <location>
        <position position="142"/>
    </location>
</feature>
<evidence type="ECO:0000313" key="1">
    <source>
        <dbReference type="EMBL" id="GAF97338.1"/>
    </source>
</evidence>
<gene>
    <name evidence="1" type="ORF">S01H1_28453</name>
</gene>
<organism evidence="1">
    <name type="scientific">marine sediment metagenome</name>
    <dbReference type="NCBI Taxonomy" id="412755"/>
    <lineage>
        <taxon>unclassified sequences</taxon>
        <taxon>metagenomes</taxon>
        <taxon>ecological metagenomes</taxon>
    </lineage>
</organism>
<protein>
    <submittedName>
        <fullName evidence="1">Uncharacterized protein</fullName>
    </submittedName>
</protein>
<dbReference type="EMBL" id="BARS01017392">
    <property type="protein sequence ID" value="GAF97338.1"/>
    <property type="molecule type" value="Genomic_DNA"/>
</dbReference>